<gene>
    <name evidence="3" type="ORF">Mal15_57630</name>
</gene>
<organism evidence="3 4">
    <name type="scientific">Stieleria maiorica</name>
    <dbReference type="NCBI Taxonomy" id="2795974"/>
    <lineage>
        <taxon>Bacteria</taxon>
        <taxon>Pseudomonadati</taxon>
        <taxon>Planctomycetota</taxon>
        <taxon>Planctomycetia</taxon>
        <taxon>Pirellulales</taxon>
        <taxon>Pirellulaceae</taxon>
        <taxon>Stieleria</taxon>
    </lineage>
</organism>
<dbReference type="AlphaFoldDB" id="A0A5B9MPL3"/>
<dbReference type="KEGG" id="smam:Mal15_57630"/>
<dbReference type="EMBL" id="CP036264">
    <property type="protein sequence ID" value="QEG01685.1"/>
    <property type="molecule type" value="Genomic_DNA"/>
</dbReference>
<reference evidence="3 4" key="1">
    <citation type="submission" date="2019-02" db="EMBL/GenBank/DDBJ databases">
        <title>Planctomycetal bacteria perform biofilm scaping via a novel small molecule.</title>
        <authorList>
            <person name="Jeske O."/>
            <person name="Boedeker C."/>
            <person name="Wiegand S."/>
            <person name="Breitling P."/>
            <person name="Kallscheuer N."/>
            <person name="Jogler M."/>
            <person name="Rohde M."/>
            <person name="Petersen J."/>
            <person name="Medema M.H."/>
            <person name="Surup F."/>
            <person name="Jogler C."/>
        </authorList>
    </citation>
    <scope>NUCLEOTIDE SEQUENCE [LARGE SCALE GENOMIC DNA]</scope>
    <source>
        <strain evidence="3 4">Mal15</strain>
    </source>
</reference>
<dbReference type="GO" id="GO:0006799">
    <property type="term" value="P:polyphosphate biosynthetic process"/>
    <property type="evidence" value="ECO:0007669"/>
    <property type="project" value="UniProtKB-ARBA"/>
</dbReference>
<evidence type="ECO:0000313" key="3">
    <source>
        <dbReference type="EMBL" id="QEG01685.1"/>
    </source>
</evidence>
<sequence>MHFKASHDAIQSSRSELKFTIDPRQATAITDYLGARLRPDPHAVPGGYPVCSVYLDSADDLLMRQTNQGLRNRFKLRVRIYNDDPRQPAYLEIKRREGSAVKKQRCPVDRTIAATILSTQQGAVRPPATSAGDPKTQQQWLAFQEFCRLRDMISAIGTTYVYYRREAFVSPHNTDWRATFDRQLVASPYVPGSPLRIPTDVVPAGGEQTVVFELKFTDRFPNWMRDLVQTFNLVAGPFPKYVTCRQCITPQRSDAPNDSPAVVPNRPSPITTAGAVPSKFPQRRRTNPTGRS</sequence>
<feature type="domain" description="VTC" evidence="2">
    <location>
        <begin position="14"/>
        <end position="247"/>
    </location>
</feature>
<evidence type="ECO:0000313" key="4">
    <source>
        <dbReference type="Proteomes" id="UP000321353"/>
    </source>
</evidence>
<dbReference type="CDD" id="cd07750">
    <property type="entry name" value="PolyPPase_VTC_like"/>
    <property type="match status" value="1"/>
</dbReference>
<feature type="region of interest" description="Disordered" evidence="1">
    <location>
        <begin position="252"/>
        <end position="292"/>
    </location>
</feature>
<evidence type="ECO:0000256" key="1">
    <source>
        <dbReference type="SAM" id="MobiDB-lite"/>
    </source>
</evidence>
<dbReference type="Pfam" id="PF09359">
    <property type="entry name" value="VTC"/>
    <property type="match status" value="1"/>
</dbReference>
<proteinExistence type="predicted"/>
<dbReference type="RefSeq" id="WP_147870723.1">
    <property type="nucleotide sequence ID" value="NZ_CP036264.1"/>
</dbReference>
<dbReference type="InterPro" id="IPR042267">
    <property type="entry name" value="VTC_sf"/>
</dbReference>
<evidence type="ECO:0000259" key="2">
    <source>
        <dbReference type="Pfam" id="PF09359"/>
    </source>
</evidence>
<dbReference type="Gene3D" id="3.20.100.30">
    <property type="entry name" value="VTC, catalytic tunnel domain"/>
    <property type="match status" value="1"/>
</dbReference>
<keyword evidence="4" id="KW-1185">Reference proteome</keyword>
<dbReference type="InterPro" id="IPR018966">
    <property type="entry name" value="VTC_domain"/>
</dbReference>
<protein>
    <submittedName>
        <fullName evidence="3">VTC domain protein</fullName>
    </submittedName>
</protein>
<dbReference type="Proteomes" id="UP000321353">
    <property type="component" value="Chromosome"/>
</dbReference>
<name>A0A5B9MPL3_9BACT</name>
<accession>A0A5B9MPL3</accession>